<name>A0A6S6VB30_9PLEO</name>
<evidence type="ECO:0000313" key="3">
    <source>
        <dbReference type="Proteomes" id="UP000472372"/>
    </source>
</evidence>
<feature type="compositionally biased region" description="Basic and acidic residues" evidence="1">
    <location>
        <begin position="396"/>
        <end position="421"/>
    </location>
</feature>
<evidence type="ECO:0000256" key="1">
    <source>
        <dbReference type="SAM" id="MobiDB-lite"/>
    </source>
</evidence>
<gene>
    <name evidence="2" type="ORF">PTTW11_02428</name>
</gene>
<accession>A0A6S6VB30</accession>
<sequence length="477" mass="52594">MDYSRFMPPDATPNVPGEALPFIQNTIERTPYQAYCETTTSSSRSSSSRSLMPSPLRIRGRPSLQTENDSQPPGHDESDQNTLLIQAAASAPRHYIDAVTLLKTGEDCKTQTQRANCDTLTESAISNHVTQAVTPRGSHSLASDTVTECNATPSHPRIQQVEYPDCATTRTISRKPIPRDDGYSGTYYRPLPSLPSGEGPFKDDHSAAGDVDDEEESRQIPSQISTLAVSPKIKYRIKRRPLPSPYECRGSTGRSENIAIKATHSSGSLQAPLRPYNRDSSVSLRQDVLYDRAQSIAADASHIPRGHWSDVDNDVPTSRLLEPKNAMLKDKVGQLSPCTPDIPPPTPPHCATFIQPTEYFPKQPFPSPASAHSTHSSLDIQNGPRPPPWGSYDALELQRRQRSEARERRMQTRDGGVRLIEDTASTYQKSHSTDSLVKEPAREVEVYREQILGVYPDMAFDGEAGAGGRGTCWCVLM</sequence>
<organism evidence="2 3">
    <name type="scientific">Pyrenophora teres f. teres</name>
    <dbReference type="NCBI Taxonomy" id="97479"/>
    <lineage>
        <taxon>Eukaryota</taxon>
        <taxon>Fungi</taxon>
        <taxon>Dikarya</taxon>
        <taxon>Ascomycota</taxon>
        <taxon>Pezizomycotina</taxon>
        <taxon>Dothideomycetes</taxon>
        <taxon>Pleosporomycetidae</taxon>
        <taxon>Pleosporales</taxon>
        <taxon>Pleosporineae</taxon>
        <taxon>Pleosporaceae</taxon>
        <taxon>Pyrenophora</taxon>
    </lineage>
</organism>
<dbReference type="Proteomes" id="UP000472372">
    <property type="component" value="Chromosome 2"/>
</dbReference>
<dbReference type="AlphaFoldDB" id="A0A6S6VB30"/>
<proteinExistence type="predicted"/>
<feature type="compositionally biased region" description="Low complexity" evidence="1">
    <location>
        <begin position="38"/>
        <end position="50"/>
    </location>
</feature>
<feature type="region of interest" description="Disordered" evidence="1">
    <location>
        <begin position="172"/>
        <end position="222"/>
    </location>
</feature>
<feature type="compositionally biased region" description="Low complexity" evidence="1">
    <location>
        <begin position="368"/>
        <end position="377"/>
    </location>
</feature>
<protein>
    <submittedName>
        <fullName evidence="2">Uncharacterized protein</fullName>
    </submittedName>
</protein>
<feature type="compositionally biased region" description="Polar residues" evidence="1">
    <location>
        <begin position="423"/>
        <end position="435"/>
    </location>
</feature>
<dbReference type="EMBL" id="HG992978">
    <property type="protein sequence ID" value="CAE7012939.1"/>
    <property type="molecule type" value="Genomic_DNA"/>
</dbReference>
<feature type="region of interest" description="Disordered" evidence="1">
    <location>
        <begin position="363"/>
        <end position="436"/>
    </location>
</feature>
<feature type="region of interest" description="Disordered" evidence="1">
    <location>
        <begin position="36"/>
        <end position="79"/>
    </location>
</feature>
<reference evidence="2" key="1">
    <citation type="submission" date="2021-02" db="EMBL/GenBank/DDBJ databases">
        <authorList>
            <person name="Syme A R."/>
            <person name="Syme A R."/>
            <person name="Moolhuijzen P."/>
        </authorList>
    </citation>
    <scope>NUCLEOTIDE SEQUENCE</scope>
    <source>
        <strain evidence="2">W1-1</strain>
    </source>
</reference>
<evidence type="ECO:0000313" key="2">
    <source>
        <dbReference type="EMBL" id="CAE7012939.1"/>
    </source>
</evidence>